<feature type="transmembrane region" description="Helical" evidence="7">
    <location>
        <begin position="360"/>
        <end position="383"/>
    </location>
</feature>
<keyword evidence="5 7" id="KW-1133">Transmembrane helix</keyword>
<gene>
    <name evidence="8" type="ORF">TAV2_LOCUS18130</name>
</gene>
<protein>
    <recommendedName>
        <fullName evidence="7">Protein DETOXIFICATION</fullName>
    </recommendedName>
    <alternativeName>
        <fullName evidence="7">Multidrug and toxic compound extrusion protein</fullName>
    </alternativeName>
</protein>
<dbReference type="AlphaFoldDB" id="A0AAU9SGQ3"/>
<feature type="transmembrane region" description="Helical" evidence="7">
    <location>
        <begin position="262"/>
        <end position="285"/>
    </location>
</feature>
<evidence type="ECO:0000256" key="5">
    <source>
        <dbReference type="ARBA" id="ARBA00022989"/>
    </source>
</evidence>
<dbReference type="EMBL" id="OU466861">
    <property type="protein sequence ID" value="CAH2065736.1"/>
    <property type="molecule type" value="Genomic_DNA"/>
</dbReference>
<accession>A0AAU9SGQ3</accession>
<dbReference type="InterPro" id="IPR045069">
    <property type="entry name" value="MATE_euk"/>
</dbReference>
<evidence type="ECO:0000313" key="9">
    <source>
        <dbReference type="Proteomes" id="UP000836841"/>
    </source>
</evidence>
<keyword evidence="9" id="KW-1185">Reference proteome</keyword>
<dbReference type="NCBIfam" id="TIGR00797">
    <property type="entry name" value="matE"/>
    <property type="match status" value="1"/>
</dbReference>
<keyword evidence="6 7" id="KW-0472">Membrane</keyword>
<dbReference type="CDD" id="cd13132">
    <property type="entry name" value="MATE_eukaryotic"/>
    <property type="match status" value="1"/>
</dbReference>
<name>A0AAU9SGQ3_THLAR</name>
<keyword evidence="3" id="KW-0813">Transport</keyword>
<reference evidence="8 9" key="1">
    <citation type="submission" date="2022-03" db="EMBL/GenBank/DDBJ databases">
        <authorList>
            <person name="Nunn A."/>
            <person name="Chopra R."/>
            <person name="Nunn A."/>
            <person name="Contreras Garrido A."/>
        </authorList>
    </citation>
    <scope>NUCLEOTIDE SEQUENCE [LARGE SCALE GENOMIC DNA]</scope>
</reference>
<comment type="caution">
    <text evidence="7">Lacks conserved residue(s) required for the propagation of feature annotation.</text>
</comment>
<evidence type="ECO:0000256" key="6">
    <source>
        <dbReference type="ARBA" id="ARBA00023136"/>
    </source>
</evidence>
<dbReference type="InterPro" id="IPR002528">
    <property type="entry name" value="MATE_fam"/>
</dbReference>
<dbReference type="PANTHER" id="PTHR11206">
    <property type="entry name" value="MULTIDRUG RESISTANCE PROTEIN"/>
    <property type="match status" value="1"/>
</dbReference>
<dbReference type="Pfam" id="PF01554">
    <property type="entry name" value="MatE"/>
    <property type="match status" value="3"/>
</dbReference>
<organism evidence="8 9">
    <name type="scientific">Thlaspi arvense</name>
    <name type="common">Field penny-cress</name>
    <dbReference type="NCBI Taxonomy" id="13288"/>
    <lineage>
        <taxon>Eukaryota</taxon>
        <taxon>Viridiplantae</taxon>
        <taxon>Streptophyta</taxon>
        <taxon>Embryophyta</taxon>
        <taxon>Tracheophyta</taxon>
        <taxon>Spermatophyta</taxon>
        <taxon>Magnoliopsida</taxon>
        <taxon>eudicotyledons</taxon>
        <taxon>Gunneridae</taxon>
        <taxon>Pentapetalae</taxon>
        <taxon>rosids</taxon>
        <taxon>malvids</taxon>
        <taxon>Brassicales</taxon>
        <taxon>Brassicaceae</taxon>
        <taxon>Thlaspideae</taxon>
        <taxon>Thlaspi</taxon>
    </lineage>
</organism>
<feature type="transmembrane region" description="Helical" evidence="7">
    <location>
        <begin position="217"/>
        <end position="241"/>
    </location>
</feature>
<evidence type="ECO:0000256" key="1">
    <source>
        <dbReference type="ARBA" id="ARBA00004141"/>
    </source>
</evidence>
<sequence>MFHVNTNVANELGAGNSGAAKATAVVAIIFAAVESFAISSALFFSSYVWGYAYSNAPEVIHYAAEITPILCVSSVRRPNRGSGKQKIGAYVNIAAFYIVGIPMGLVFCFILDFKVKVVFMVSDQFFIFSKEFSTHQFVFDFLCNDSQKKKKLDRKMAKGFSLVRKEDKIEEKDCRIKNSAEMMKKVSSMAAPMVAVSVSQYLLQVISMVMAGHLDELSLSGVAIATSLTNVTGFSLLFGFAGALETLCGQAFGAEQFRKINAYTYSSMLCLLLLCFPISLVWVFMDKVLEVFHQDPLVSQLACTYSIWLIPALFGYAILQSMTRYFQSQGLVLPLFLSALGALCFHIPFCWLLVYKLRFGIVGAALSIGVSYWFNVGLLWVFMRDSALYRETRNLRAQEIFSSMKQFIALAVPSAMLICLEWWSFELLILLSGLLPNSKLETSVMSICLTTSALHYVLVDAIGAAASTHVSNELGAGNPRAARAAAKAAIFLGAFDASLAAKARDRVIQMTPGCNQETESILKEDVQVLFQDFSENV</sequence>
<evidence type="ECO:0000256" key="3">
    <source>
        <dbReference type="ARBA" id="ARBA00022448"/>
    </source>
</evidence>
<evidence type="ECO:0000256" key="4">
    <source>
        <dbReference type="ARBA" id="ARBA00022692"/>
    </source>
</evidence>
<dbReference type="GO" id="GO:1990961">
    <property type="term" value="P:xenobiotic detoxification by transmembrane export across the plasma membrane"/>
    <property type="evidence" value="ECO:0007669"/>
    <property type="project" value="InterPro"/>
</dbReference>
<feature type="transmembrane region" description="Helical" evidence="7">
    <location>
        <begin position="87"/>
        <end position="111"/>
    </location>
</feature>
<keyword evidence="4 7" id="KW-0812">Transmembrane</keyword>
<feature type="transmembrane region" description="Helical" evidence="7">
    <location>
        <begin position="331"/>
        <end position="354"/>
    </location>
</feature>
<proteinExistence type="inferred from homology"/>
<dbReference type="GO" id="GO:0042910">
    <property type="term" value="F:xenobiotic transmembrane transporter activity"/>
    <property type="evidence" value="ECO:0007669"/>
    <property type="project" value="InterPro"/>
</dbReference>
<evidence type="ECO:0000256" key="2">
    <source>
        <dbReference type="ARBA" id="ARBA00010199"/>
    </source>
</evidence>
<comment type="similarity">
    <text evidence="2 7">Belongs to the multi antimicrobial extrusion (MATE) (TC 2.A.66.1) family.</text>
</comment>
<feature type="transmembrane region" description="Helical" evidence="7">
    <location>
        <begin position="404"/>
        <end position="424"/>
    </location>
</feature>
<evidence type="ECO:0000256" key="7">
    <source>
        <dbReference type="RuleBase" id="RU004914"/>
    </source>
</evidence>
<dbReference type="GO" id="GO:0015297">
    <property type="term" value="F:antiporter activity"/>
    <property type="evidence" value="ECO:0007669"/>
    <property type="project" value="InterPro"/>
</dbReference>
<dbReference type="GO" id="GO:0016020">
    <property type="term" value="C:membrane"/>
    <property type="evidence" value="ECO:0007669"/>
    <property type="project" value="UniProtKB-SubCell"/>
</dbReference>
<dbReference type="Proteomes" id="UP000836841">
    <property type="component" value="Chromosome 5"/>
</dbReference>
<feature type="transmembrane region" description="Helical" evidence="7">
    <location>
        <begin position="189"/>
        <end position="211"/>
    </location>
</feature>
<feature type="transmembrane region" description="Helical" evidence="7">
    <location>
        <begin position="297"/>
        <end position="319"/>
    </location>
</feature>
<evidence type="ECO:0000313" key="8">
    <source>
        <dbReference type="EMBL" id="CAH2065736.1"/>
    </source>
</evidence>
<feature type="transmembrane region" description="Helical" evidence="7">
    <location>
        <begin position="24"/>
        <end position="49"/>
    </location>
</feature>
<comment type="subcellular location">
    <subcellularLocation>
        <location evidence="1">Membrane</location>
        <topology evidence="1">Multi-pass membrane protein</topology>
    </subcellularLocation>
</comment>